<name>A0ABY5NWC9_9FLAO</name>
<organism evidence="1 2">
    <name type="scientific">Paenimyroides aestuarii</name>
    <dbReference type="NCBI Taxonomy" id="2968490"/>
    <lineage>
        <taxon>Bacteria</taxon>
        <taxon>Pseudomonadati</taxon>
        <taxon>Bacteroidota</taxon>
        <taxon>Flavobacteriia</taxon>
        <taxon>Flavobacteriales</taxon>
        <taxon>Flavobacteriaceae</taxon>
        <taxon>Paenimyroides</taxon>
    </lineage>
</organism>
<reference evidence="1 2" key="1">
    <citation type="submission" date="2022-08" db="EMBL/GenBank/DDBJ databases">
        <title>Myroides zhujiangensis sp. nov., a novel bacterium isolated from sediment in the Pearl River Estuary.</title>
        <authorList>
            <person name="Cui L."/>
        </authorList>
    </citation>
    <scope>NUCLEOTIDE SEQUENCE [LARGE SCALE GENOMIC DNA]</scope>
    <source>
        <strain evidence="1 2">SCSIO 72103</strain>
    </source>
</reference>
<sequence>MENKEFFKKFDFNLWGNRYSNFKENKHGYLLEDGTEFMPYYGSVVFYDVLLSQPSFYTTHYEYYKESCELKYYGKYLGIYNGRSDVKIGIWRYYDENGILTKEVDEDKKFGKFSYNEVLEFLNKQKELTTFLQEKRILNLRTGENAENIWYEFNEKTRLWTIQAFNDIAPDQWQRGWRYIINTDTGKLIKKERISDDSYYPDPVLEKIKDEDAALKKAEQEKGIGTSLKDIGHITEEKNIYQVYKGKAYSDRADLQSVR</sequence>
<keyword evidence="2" id="KW-1185">Reference proteome</keyword>
<gene>
    <name evidence="1" type="ORF">NPX36_06715</name>
</gene>
<evidence type="ECO:0000313" key="1">
    <source>
        <dbReference type="EMBL" id="UUV22727.1"/>
    </source>
</evidence>
<protein>
    <submittedName>
        <fullName evidence="1">Uncharacterized protein</fullName>
    </submittedName>
</protein>
<proteinExistence type="predicted"/>
<dbReference type="RefSeq" id="WP_257500639.1">
    <property type="nucleotide sequence ID" value="NZ_CP102382.1"/>
</dbReference>
<evidence type="ECO:0000313" key="2">
    <source>
        <dbReference type="Proteomes" id="UP001317001"/>
    </source>
</evidence>
<accession>A0ABY5NWC9</accession>
<dbReference type="Proteomes" id="UP001317001">
    <property type="component" value="Chromosome"/>
</dbReference>
<dbReference type="EMBL" id="CP102382">
    <property type="protein sequence ID" value="UUV22727.1"/>
    <property type="molecule type" value="Genomic_DNA"/>
</dbReference>